<name>A0A0L0UPY7_9BASI</name>
<feature type="compositionally biased region" description="Polar residues" evidence="1">
    <location>
        <begin position="222"/>
        <end position="287"/>
    </location>
</feature>
<dbReference type="AlphaFoldDB" id="A0A0L0UPY7"/>
<feature type="region of interest" description="Disordered" evidence="1">
    <location>
        <begin position="156"/>
        <end position="202"/>
    </location>
</feature>
<evidence type="ECO:0000313" key="2">
    <source>
        <dbReference type="EMBL" id="KNE89088.1"/>
    </source>
</evidence>
<feature type="region of interest" description="Disordered" evidence="1">
    <location>
        <begin position="1"/>
        <end position="44"/>
    </location>
</feature>
<feature type="compositionally biased region" description="Polar residues" evidence="1">
    <location>
        <begin position="116"/>
        <end position="133"/>
    </location>
</feature>
<comment type="caution">
    <text evidence="2">The sequence shown here is derived from an EMBL/GenBank/DDBJ whole genome shotgun (WGS) entry which is preliminary data.</text>
</comment>
<proteinExistence type="predicted"/>
<feature type="compositionally biased region" description="Polar residues" evidence="1">
    <location>
        <begin position="193"/>
        <end position="202"/>
    </location>
</feature>
<protein>
    <submittedName>
        <fullName evidence="2">Uncharacterized protein</fullName>
    </submittedName>
</protein>
<feature type="region of interest" description="Disordered" evidence="1">
    <location>
        <begin position="104"/>
        <end position="140"/>
    </location>
</feature>
<reference evidence="3" key="1">
    <citation type="submission" date="2014-03" db="EMBL/GenBank/DDBJ databases">
        <title>The Genome Sequence of Puccinia striiformis f. sp. tritici PST-78.</title>
        <authorList>
            <consortium name="The Broad Institute Genome Sequencing Platform"/>
            <person name="Cuomo C."/>
            <person name="Hulbert S."/>
            <person name="Chen X."/>
            <person name="Walker B."/>
            <person name="Young S.K."/>
            <person name="Zeng Q."/>
            <person name="Gargeya S."/>
            <person name="Fitzgerald M."/>
            <person name="Haas B."/>
            <person name="Abouelleil A."/>
            <person name="Alvarado L."/>
            <person name="Arachchi H.M."/>
            <person name="Berlin A.M."/>
            <person name="Chapman S.B."/>
            <person name="Goldberg J."/>
            <person name="Griggs A."/>
            <person name="Gujja S."/>
            <person name="Hansen M."/>
            <person name="Howarth C."/>
            <person name="Imamovic A."/>
            <person name="Larimer J."/>
            <person name="McCowan C."/>
            <person name="Montmayeur A."/>
            <person name="Murphy C."/>
            <person name="Neiman D."/>
            <person name="Pearson M."/>
            <person name="Priest M."/>
            <person name="Roberts A."/>
            <person name="Saif S."/>
            <person name="Shea T."/>
            <person name="Sisk P."/>
            <person name="Sykes S."/>
            <person name="Wortman J."/>
            <person name="Nusbaum C."/>
            <person name="Birren B."/>
        </authorList>
    </citation>
    <scope>NUCLEOTIDE SEQUENCE [LARGE SCALE GENOMIC DNA]</scope>
    <source>
        <strain evidence="3">race PST-78</strain>
    </source>
</reference>
<sequence>MAPRTLPPSGRQLRPTAARRNHIKPLQASQTTVKPASHSQGVDHSKLLDECNRGEWKPPDQLRVFELRAILKDYGFKKISHANRAALVAQYKTLVALKNQKLQPNSSNKGLEITSAPITSPSGSNNQKLTNPRSTKKKQKAAEIFDDELKVRKKHRNRGNSHLEEPLENQSVSSRTVSTTDVPPSSPLDQVDDSTASGTLTSLRKPRNVCKVKQAVIKPSKISHNTVNHASTNLDSQSPDVSTNLTSQPPDSRSSKQNRTTTPPMNDKPTSSSDVLNTPPKTTNQDADVTLASLPSPKNVYRGKQAVRVRV</sequence>
<accession>A0A0L0UPY7</accession>
<evidence type="ECO:0000256" key="1">
    <source>
        <dbReference type="SAM" id="MobiDB-lite"/>
    </source>
</evidence>
<gene>
    <name evidence="2" type="ORF">PSTG_17453</name>
</gene>
<organism evidence="2 3">
    <name type="scientific">Puccinia striiformis f. sp. tritici PST-78</name>
    <dbReference type="NCBI Taxonomy" id="1165861"/>
    <lineage>
        <taxon>Eukaryota</taxon>
        <taxon>Fungi</taxon>
        <taxon>Dikarya</taxon>
        <taxon>Basidiomycota</taxon>
        <taxon>Pucciniomycotina</taxon>
        <taxon>Pucciniomycetes</taxon>
        <taxon>Pucciniales</taxon>
        <taxon>Pucciniaceae</taxon>
        <taxon>Puccinia</taxon>
    </lineage>
</organism>
<evidence type="ECO:0000313" key="3">
    <source>
        <dbReference type="Proteomes" id="UP000054564"/>
    </source>
</evidence>
<feature type="compositionally biased region" description="Polar residues" evidence="1">
    <location>
        <begin position="27"/>
        <end position="40"/>
    </location>
</feature>
<dbReference type="EMBL" id="AJIL01000523">
    <property type="protein sequence ID" value="KNE89088.1"/>
    <property type="molecule type" value="Genomic_DNA"/>
</dbReference>
<dbReference type="Proteomes" id="UP000054564">
    <property type="component" value="Unassembled WGS sequence"/>
</dbReference>
<feature type="region of interest" description="Disordered" evidence="1">
    <location>
        <begin position="221"/>
        <end position="297"/>
    </location>
</feature>
<keyword evidence="3" id="KW-1185">Reference proteome</keyword>
<feature type="compositionally biased region" description="Low complexity" evidence="1">
    <location>
        <begin position="171"/>
        <end position="183"/>
    </location>
</feature>